<gene>
    <name evidence="4" type="ORF">BWK72_20825</name>
</gene>
<evidence type="ECO:0000313" key="4">
    <source>
        <dbReference type="EMBL" id="OQW85730.1"/>
    </source>
</evidence>
<feature type="region of interest" description="Disordered" evidence="1">
    <location>
        <begin position="285"/>
        <end position="319"/>
    </location>
</feature>
<evidence type="ECO:0000313" key="5">
    <source>
        <dbReference type="Proteomes" id="UP000192505"/>
    </source>
</evidence>
<evidence type="ECO:0000256" key="1">
    <source>
        <dbReference type="SAM" id="MobiDB-lite"/>
    </source>
</evidence>
<proteinExistence type="predicted"/>
<dbReference type="Proteomes" id="UP000192505">
    <property type="component" value="Unassembled WGS sequence"/>
</dbReference>
<accession>A0A1W9KNI7</accession>
<name>A0A1W9KNI7_9BURK</name>
<organism evidence="4 5">
    <name type="scientific">Rhodoferax ferrireducens</name>
    <dbReference type="NCBI Taxonomy" id="192843"/>
    <lineage>
        <taxon>Bacteria</taxon>
        <taxon>Pseudomonadati</taxon>
        <taxon>Pseudomonadota</taxon>
        <taxon>Betaproteobacteria</taxon>
        <taxon>Burkholderiales</taxon>
        <taxon>Comamonadaceae</taxon>
        <taxon>Rhodoferax</taxon>
    </lineage>
</organism>
<keyword evidence="4" id="KW-0413">Isomerase</keyword>
<dbReference type="Pfam" id="PF13145">
    <property type="entry name" value="Rotamase_2"/>
    <property type="match status" value="1"/>
</dbReference>
<dbReference type="AlphaFoldDB" id="A0A1W9KNI7"/>
<dbReference type="NCBIfam" id="TIGR02925">
    <property type="entry name" value="cis_trans_EpsD"/>
    <property type="match status" value="1"/>
</dbReference>
<reference evidence="4 5" key="1">
    <citation type="submission" date="2017-01" db="EMBL/GenBank/DDBJ databases">
        <title>Novel large sulfur bacteria in the metagenomes of groundwater-fed chemosynthetic microbial mats in the Lake Huron basin.</title>
        <authorList>
            <person name="Sharrar A.M."/>
            <person name="Flood B.E."/>
            <person name="Bailey J.V."/>
            <person name="Jones D.S."/>
            <person name="Biddanda B."/>
            <person name="Ruberg S.A."/>
            <person name="Marcus D.N."/>
            <person name="Dick G.J."/>
        </authorList>
    </citation>
    <scope>NUCLEOTIDE SEQUENCE [LARGE SCALE GENOMIC DNA]</scope>
    <source>
        <strain evidence="4">A7</strain>
    </source>
</reference>
<evidence type="ECO:0000259" key="3">
    <source>
        <dbReference type="Pfam" id="PF13145"/>
    </source>
</evidence>
<feature type="domain" description="PpiC" evidence="3">
    <location>
        <begin position="126"/>
        <end position="244"/>
    </location>
</feature>
<feature type="compositionally biased region" description="Low complexity" evidence="1">
    <location>
        <begin position="285"/>
        <end position="300"/>
    </location>
</feature>
<protein>
    <submittedName>
        <fullName evidence="4">Peptidyl-prolyl cis-trans isomerase, EpsD family</fullName>
    </submittedName>
</protein>
<dbReference type="EMBL" id="MTEI01000040">
    <property type="protein sequence ID" value="OQW85730.1"/>
    <property type="molecule type" value="Genomic_DNA"/>
</dbReference>
<evidence type="ECO:0000256" key="2">
    <source>
        <dbReference type="SAM" id="SignalP"/>
    </source>
</evidence>
<comment type="caution">
    <text evidence="4">The sequence shown here is derived from an EMBL/GenBank/DDBJ whole genome shotgun (WGS) entry which is preliminary data.</text>
</comment>
<dbReference type="InterPro" id="IPR014274">
    <property type="entry name" value="PPIase_EpsD"/>
</dbReference>
<dbReference type="InterPro" id="IPR027304">
    <property type="entry name" value="Trigger_fact/SurA_dom_sf"/>
</dbReference>
<feature type="signal peptide" evidence="2">
    <location>
        <begin position="1"/>
        <end position="22"/>
    </location>
</feature>
<sequence>MTFTCPNIGLTLIAATLALSLAACSKKDDQPAATQVAVKVGSEEISVHQINQVLQRTNTAGATPEAVQKLSREVLEKLIDQQLAIDQATEAKLHRSPEVVAQIEAARRDILARAYLQKLTASLPKPSPEEAKTYIAAHPQLFAERRIYSLREIVVPPKAGTESVADQFRSLLAAGKTIDDIAAALKVQGIAFNSGNATRTAEQLPLDMLAQLASLKDGQSLVVEAAQSATLVTVVASQLAPVAEAMAMPRVEQFLANQRAGEAITADIKRLRSATPITYMGEFDSNSASSATATSKENAAPDPISKGPTAIEKGVAGLK</sequence>
<dbReference type="SUPFAM" id="SSF109998">
    <property type="entry name" value="Triger factor/SurA peptide-binding domain-like"/>
    <property type="match status" value="1"/>
</dbReference>
<dbReference type="GO" id="GO:0003755">
    <property type="term" value="F:peptidyl-prolyl cis-trans isomerase activity"/>
    <property type="evidence" value="ECO:0007669"/>
    <property type="project" value="InterPro"/>
</dbReference>
<dbReference type="InterPro" id="IPR000297">
    <property type="entry name" value="PPIase_PpiC"/>
</dbReference>
<dbReference type="Pfam" id="PF13624">
    <property type="entry name" value="SurA_N_3"/>
    <property type="match status" value="1"/>
</dbReference>
<keyword evidence="2" id="KW-0732">Signal</keyword>
<feature type="chain" id="PRO_5012348611" evidence="2">
    <location>
        <begin position="23"/>
        <end position="319"/>
    </location>
</feature>